<evidence type="ECO:0000313" key="1">
    <source>
        <dbReference type="EMBL" id="OGL71029.1"/>
    </source>
</evidence>
<dbReference type="EMBL" id="MGDX01000018">
    <property type="protein sequence ID" value="OGL71029.1"/>
    <property type="molecule type" value="Genomic_DNA"/>
</dbReference>
<dbReference type="AlphaFoldDB" id="A0A1F7TYE9"/>
<organism evidence="1 2">
    <name type="scientific">Candidatus Uhrbacteria bacterium RIFCSPHIGHO2_02_FULL_53_13</name>
    <dbReference type="NCBI Taxonomy" id="1802389"/>
    <lineage>
        <taxon>Bacteria</taxon>
        <taxon>Candidatus Uhriibacteriota</taxon>
    </lineage>
</organism>
<dbReference type="SUPFAM" id="SSF56281">
    <property type="entry name" value="Metallo-hydrolase/oxidoreductase"/>
    <property type="match status" value="1"/>
</dbReference>
<dbReference type="PANTHER" id="PTHR39189">
    <property type="entry name" value="UPF0173 METAL-DEPENDENT HYDROLASE YTKL"/>
    <property type="match status" value="1"/>
</dbReference>
<protein>
    <recommendedName>
        <fullName evidence="3">Zn-dependent hydrolase</fullName>
    </recommendedName>
</protein>
<sequence>MTITYYGNSCVVIHAKPSIGEVTVVLDLYDNSTGLRLPRTLTADVVFASQPGPVHGNVAAVQGTPFVIERPGEYEVKGVSLDARAASPNGTGDQKVLRVFVENMTIGFLGGLNRALIDRELEILEGVDILILPVGGGDVMDPVLAAETMRTVEPRVVIPVHFEESGLKANLKPLKAFVKEVGSMRTEEGNKFKIQESKLPQDDMLLVLLSRA</sequence>
<evidence type="ECO:0000313" key="2">
    <source>
        <dbReference type="Proteomes" id="UP000177097"/>
    </source>
</evidence>
<dbReference type="Proteomes" id="UP000177097">
    <property type="component" value="Unassembled WGS sequence"/>
</dbReference>
<reference evidence="1 2" key="1">
    <citation type="journal article" date="2016" name="Nat. Commun.">
        <title>Thousands of microbial genomes shed light on interconnected biogeochemical processes in an aquifer system.</title>
        <authorList>
            <person name="Anantharaman K."/>
            <person name="Brown C.T."/>
            <person name="Hug L.A."/>
            <person name="Sharon I."/>
            <person name="Castelle C.J."/>
            <person name="Probst A.J."/>
            <person name="Thomas B.C."/>
            <person name="Singh A."/>
            <person name="Wilkins M.J."/>
            <person name="Karaoz U."/>
            <person name="Brodie E.L."/>
            <person name="Williams K.H."/>
            <person name="Hubbard S.S."/>
            <person name="Banfield J.F."/>
        </authorList>
    </citation>
    <scope>NUCLEOTIDE SEQUENCE [LARGE SCALE GENOMIC DNA]</scope>
</reference>
<dbReference type="InterPro" id="IPR036866">
    <property type="entry name" value="RibonucZ/Hydroxyglut_hydro"/>
</dbReference>
<gene>
    <name evidence="1" type="ORF">A3C17_00595</name>
</gene>
<dbReference type="PANTHER" id="PTHR39189:SF1">
    <property type="entry name" value="UPF0173 METAL-DEPENDENT HYDROLASE YTKL"/>
    <property type="match status" value="1"/>
</dbReference>
<name>A0A1F7TYE9_9BACT</name>
<dbReference type="Pfam" id="PF13483">
    <property type="entry name" value="Lactamase_B_3"/>
    <property type="match status" value="1"/>
</dbReference>
<proteinExistence type="predicted"/>
<dbReference type="STRING" id="1802389.A3C17_00595"/>
<accession>A0A1F7TYE9</accession>
<evidence type="ECO:0008006" key="3">
    <source>
        <dbReference type="Google" id="ProtNLM"/>
    </source>
</evidence>
<comment type="caution">
    <text evidence="1">The sequence shown here is derived from an EMBL/GenBank/DDBJ whole genome shotgun (WGS) entry which is preliminary data.</text>
</comment>
<dbReference type="Gene3D" id="3.60.15.10">
    <property type="entry name" value="Ribonuclease Z/Hydroxyacylglutathione hydrolase-like"/>
    <property type="match status" value="1"/>
</dbReference>